<dbReference type="AlphaFoldDB" id="A0A380A0H4"/>
<accession>A0A380A0H4</accession>
<proteinExistence type="predicted"/>
<evidence type="ECO:0000313" key="1">
    <source>
        <dbReference type="EMBL" id="SUI72102.1"/>
    </source>
</evidence>
<name>A0A380A0H4_9GAMM</name>
<gene>
    <name evidence="1" type="ORF">NCTC10736_01267</name>
</gene>
<dbReference type="Proteomes" id="UP000255061">
    <property type="component" value="Unassembled WGS sequence"/>
</dbReference>
<protein>
    <submittedName>
        <fullName evidence="1">Uncharacterized protein</fullName>
    </submittedName>
</protein>
<evidence type="ECO:0000313" key="2">
    <source>
        <dbReference type="Proteomes" id="UP000255061"/>
    </source>
</evidence>
<organism evidence="1 2">
    <name type="scientific">Shewanella morhuae</name>
    <dbReference type="NCBI Taxonomy" id="365591"/>
    <lineage>
        <taxon>Bacteria</taxon>
        <taxon>Pseudomonadati</taxon>
        <taxon>Pseudomonadota</taxon>
        <taxon>Gammaproteobacteria</taxon>
        <taxon>Alteromonadales</taxon>
        <taxon>Shewanellaceae</taxon>
        <taxon>Shewanella</taxon>
    </lineage>
</organism>
<sequence length="84" mass="9788">MKLAANDQRIDVSLLEQKMHSFMPPNVSAEQQNQVWYRHIYQPLQNNPLIKDAHKALLLWRDSMTVSLVTGNWRGKCTLGRENI</sequence>
<reference evidence="1 2" key="1">
    <citation type="submission" date="2018-06" db="EMBL/GenBank/DDBJ databases">
        <authorList>
            <consortium name="Pathogen Informatics"/>
            <person name="Doyle S."/>
        </authorList>
    </citation>
    <scope>NUCLEOTIDE SEQUENCE [LARGE SCALE GENOMIC DNA]</scope>
    <source>
        <strain evidence="1 2">NCTC10736</strain>
    </source>
</reference>
<dbReference type="EMBL" id="UGYV01000001">
    <property type="protein sequence ID" value="SUI72102.1"/>
    <property type="molecule type" value="Genomic_DNA"/>
</dbReference>